<keyword evidence="3" id="KW-1185">Reference proteome</keyword>
<evidence type="ECO:0000256" key="1">
    <source>
        <dbReference type="SAM" id="Phobius"/>
    </source>
</evidence>
<dbReference type="RefSeq" id="WP_218099518.1">
    <property type="nucleotide sequence ID" value="NZ_CAJVCE010000008.1"/>
</dbReference>
<reference evidence="2 3" key="1">
    <citation type="submission" date="2021-06" db="EMBL/GenBank/DDBJ databases">
        <authorList>
            <person name="Criscuolo A."/>
        </authorList>
    </citation>
    <scope>NUCLEOTIDE SEQUENCE [LARGE SCALE GENOMIC DNA]</scope>
    <source>
        <strain evidence="3">CIP 111802</strain>
    </source>
</reference>
<organism evidence="2 3">
    <name type="scientific">Paenibacillus allorhizosphaerae</name>
    <dbReference type="NCBI Taxonomy" id="2849866"/>
    <lineage>
        <taxon>Bacteria</taxon>
        <taxon>Bacillati</taxon>
        <taxon>Bacillota</taxon>
        <taxon>Bacilli</taxon>
        <taxon>Bacillales</taxon>
        <taxon>Paenibacillaceae</taxon>
        <taxon>Paenibacillus</taxon>
    </lineage>
</organism>
<feature type="transmembrane region" description="Helical" evidence="1">
    <location>
        <begin position="86"/>
        <end position="103"/>
    </location>
</feature>
<keyword evidence="1" id="KW-0812">Transmembrane</keyword>
<accession>A0ABM8VIN1</accession>
<sequence>MNKKAVQFPQLVHTRHAYERLKQCVRCGAYSSLGLETCLNCEAEHSGRPVADIARTVLRHGKLRDALLLGASGLAGFVFARNALQMSVSLAVGLLLVAVYFWLCKRYAVERERHTLLHLLKQESAQVRDGMLLDAENAAGDLKSEDELSAYLKLREIGHFLKGDQIKMLKIYCLNRFILRRDMDLELGTLIPEAFDPDFVRYVNEICKVKPELIRRDMLDYARRYRPEIEALAIGPQTMAQLAGAALRVKEYVVQYPDLIADHVGALSRDRLLRLCRLLQDIPASRRNARLFDKAMDEAERMYGNDAEFEPILGKDANFQ</sequence>
<keyword evidence="1" id="KW-0472">Membrane</keyword>
<proteinExistence type="predicted"/>
<dbReference type="EMBL" id="CAJVCE010000008">
    <property type="protein sequence ID" value="CAG7644253.1"/>
    <property type="molecule type" value="Genomic_DNA"/>
</dbReference>
<gene>
    <name evidence="2" type="ORF">PAECIP111802_03200</name>
</gene>
<protein>
    <submittedName>
        <fullName evidence="2">Uncharacterized protein</fullName>
    </submittedName>
</protein>
<dbReference type="Proteomes" id="UP000730618">
    <property type="component" value="Unassembled WGS sequence"/>
</dbReference>
<name>A0ABM8VIN1_9BACL</name>
<keyword evidence="1" id="KW-1133">Transmembrane helix</keyword>
<comment type="caution">
    <text evidence="2">The sequence shown here is derived from an EMBL/GenBank/DDBJ whole genome shotgun (WGS) entry which is preliminary data.</text>
</comment>
<evidence type="ECO:0000313" key="3">
    <source>
        <dbReference type="Proteomes" id="UP000730618"/>
    </source>
</evidence>
<evidence type="ECO:0000313" key="2">
    <source>
        <dbReference type="EMBL" id="CAG7644253.1"/>
    </source>
</evidence>